<feature type="compositionally biased region" description="Basic residues" evidence="1">
    <location>
        <begin position="1"/>
        <end position="10"/>
    </location>
</feature>
<dbReference type="Proteomes" id="UP000602905">
    <property type="component" value="Unassembled WGS sequence"/>
</dbReference>
<feature type="region of interest" description="Disordered" evidence="1">
    <location>
        <begin position="1"/>
        <end position="138"/>
    </location>
</feature>
<feature type="non-terminal residue" evidence="2">
    <location>
        <position position="138"/>
    </location>
</feature>
<organism evidence="2 3">
    <name type="scientific">Rhizoctonia solani</name>
    <dbReference type="NCBI Taxonomy" id="456999"/>
    <lineage>
        <taxon>Eukaryota</taxon>
        <taxon>Fungi</taxon>
        <taxon>Dikarya</taxon>
        <taxon>Basidiomycota</taxon>
        <taxon>Agaricomycotina</taxon>
        <taxon>Agaricomycetes</taxon>
        <taxon>Cantharellales</taxon>
        <taxon>Ceratobasidiaceae</taxon>
        <taxon>Rhizoctonia</taxon>
    </lineage>
</organism>
<evidence type="ECO:0000313" key="3">
    <source>
        <dbReference type="Proteomes" id="UP000602905"/>
    </source>
</evidence>
<feature type="non-terminal residue" evidence="2">
    <location>
        <position position="1"/>
    </location>
</feature>
<feature type="compositionally biased region" description="Basic and acidic residues" evidence="1">
    <location>
        <begin position="11"/>
        <end position="21"/>
    </location>
</feature>
<dbReference type="OrthoDB" id="272977at2759"/>
<evidence type="ECO:0000256" key="1">
    <source>
        <dbReference type="SAM" id="MobiDB-lite"/>
    </source>
</evidence>
<dbReference type="AlphaFoldDB" id="A0A8H7HN35"/>
<feature type="compositionally biased region" description="Pro residues" evidence="1">
    <location>
        <begin position="31"/>
        <end position="44"/>
    </location>
</feature>
<reference evidence="2" key="1">
    <citation type="submission" date="2020-09" db="EMBL/GenBank/DDBJ databases">
        <title>Comparative genome analyses of four rice-infecting Rhizoctonia solani isolates reveal extensive enrichment of homogalacturonan modification genes.</title>
        <authorList>
            <person name="Lee D.-Y."/>
            <person name="Jeon J."/>
            <person name="Kim K.-T."/>
            <person name="Cheong K."/>
            <person name="Song H."/>
            <person name="Choi G."/>
            <person name="Ko J."/>
            <person name="Opiyo S.O."/>
            <person name="Zuo S."/>
            <person name="Madhav S."/>
            <person name="Lee Y.-H."/>
            <person name="Wang G.-L."/>
        </authorList>
    </citation>
    <scope>NUCLEOTIDE SEQUENCE</scope>
    <source>
        <strain evidence="2">AG1-IA WGL</strain>
    </source>
</reference>
<dbReference type="EMBL" id="JACYCD010000278">
    <property type="protein sequence ID" value="KAF8697713.1"/>
    <property type="molecule type" value="Genomic_DNA"/>
</dbReference>
<evidence type="ECO:0000313" key="2">
    <source>
        <dbReference type="EMBL" id="KAF8697713.1"/>
    </source>
</evidence>
<protein>
    <submittedName>
        <fullName evidence="2">Uncharacterized protein</fullName>
    </submittedName>
</protein>
<gene>
    <name evidence="2" type="ORF">RHS03_07721</name>
</gene>
<comment type="caution">
    <text evidence="2">The sequence shown here is derived from an EMBL/GenBank/DDBJ whole genome shotgun (WGS) entry which is preliminary data.</text>
</comment>
<sequence>MSRTPRTRGSRSRERGSEDFSRSNGYTYETPPLPITRPLQPRPRVPSITGGYTSDRDRDRFGTSPSNSRMHYDSPSRASPAPSRPARSERRPINSIASDSFRQTHSSRPSIDDDADPYGGVDALPITQPQFQDDHGEP</sequence>
<feature type="compositionally biased region" description="Low complexity" evidence="1">
    <location>
        <begin position="75"/>
        <end position="85"/>
    </location>
</feature>
<proteinExistence type="predicted"/>
<feature type="compositionally biased region" description="Polar residues" evidence="1">
    <location>
        <begin position="95"/>
        <end position="109"/>
    </location>
</feature>
<name>A0A8H7HN35_9AGAM</name>
<accession>A0A8H7HN35</accession>